<feature type="repeat" description="WD" evidence="1">
    <location>
        <begin position="1"/>
        <end position="39"/>
    </location>
</feature>
<evidence type="ECO:0000313" key="3">
    <source>
        <dbReference type="Proteomes" id="UP000600365"/>
    </source>
</evidence>
<dbReference type="SMART" id="SM00320">
    <property type="entry name" value="WD40"/>
    <property type="match status" value="3"/>
</dbReference>
<dbReference type="PROSITE" id="PS50294">
    <property type="entry name" value="WD_REPEATS_REGION"/>
    <property type="match status" value="1"/>
</dbReference>
<feature type="repeat" description="WD" evidence="1">
    <location>
        <begin position="48"/>
        <end position="79"/>
    </location>
</feature>
<comment type="caution">
    <text evidence="2">The sequence shown here is derived from an EMBL/GenBank/DDBJ whole genome shotgun (WGS) entry which is preliminary data.</text>
</comment>
<dbReference type="EMBL" id="BMMM01000014">
    <property type="protein sequence ID" value="GGN81322.1"/>
    <property type="molecule type" value="Genomic_DNA"/>
</dbReference>
<sequence>MTKSVYAVVFSPDGRVLATAIGDGTVRLWDPTTHQPIGEPLTGRHGLVAFSPDGHVLATASSHDTVQLWNPTTHQPIGEPLNHQGRVSAIGFSPDSTILATASKDANASTVRMWTTCVPAASSPPDAEPTP</sequence>
<evidence type="ECO:0000256" key="1">
    <source>
        <dbReference type="PROSITE-ProRule" id="PRU00221"/>
    </source>
</evidence>
<gene>
    <name evidence="2" type="ORF">GCM10011579_067750</name>
</gene>
<dbReference type="AlphaFoldDB" id="A0A917YAY2"/>
<reference evidence="2 3" key="1">
    <citation type="journal article" date="2014" name="Int. J. Syst. Evol. Microbiol.">
        <title>Complete genome sequence of Corynebacterium casei LMG S-19264T (=DSM 44701T), isolated from a smear-ripened cheese.</title>
        <authorList>
            <consortium name="US DOE Joint Genome Institute (JGI-PGF)"/>
            <person name="Walter F."/>
            <person name="Albersmeier A."/>
            <person name="Kalinowski J."/>
            <person name="Ruckert C."/>
        </authorList>
    </citation>
    <scope>NUCLEOTIDE SEQUENCE [LARGE SCALE GENOMIC DNA]</scope>
    <source>
        <strain evidence="2 3">CGMCC 4.7111</strain>
    </source>
</reference>
<dbReference type="InterPro" id="IPR036322">
    <property type="entry name" value="WD40_repeat_dom_sf"/>
</dbReference>
<dbReference type="PANTHER" id="PTHR19879">
    <property type="entry name" value="TRANSCRIPTION INITIATION FACTOR TFIID"/>
    <property type="match status" value="1"/>
</dbReference>
<dbReference type="InterPro" id="IPR015943">
    <property type="entry name" value="WD40/YVTN_repeat-like_dom_sf"/>
</dbReference>
<accession>A0A917YAY2</accession>
<dbReference type="Pfam" id="PF00400">
    <property type="entry name" value="WD40"/>
    <property type="match status" value="3"/>
</dbReference>
<dbReference type="InterPro" id="IPR001680">
    <property type="entry name" value="WD40_rpt"/>
</dbReference>
<dbReference type="SUPFAM" id="SSF50978">
    <property type="entry name" value="WD40 repeat-like"/>
    <property type="match status" value="1"/>
</dbReference>
<dbReference type="RefSeq" id="WP_189189907.1">
    <property type="nucleotide sequence ID" value="NZ_BMMM01000014.1"/>
</dbReference>
<organism evidence="2 3">
    <name type="scientific">Streptomyces albiflavescens</name>
    <dbReference type="NCBI Taxonomy" id="1623582"/>
    <lineage>
        <taxon>Bacteria</taxon>
        <taxon>Bacillati</taxon>
        <taxon>Actinomycetota</taxon>
        <taxon>Actinomycetes</taxon>
        <taxon>Kitasatosporales</taxon>
        <taxon>Streptomycetaceae</taxon>
        <taxon>Streptomyces</taxon>
    </lineage>
</organism>
<keyword evidence="1" id="KW-0853">WD repeat</keyword>
<protein>
    <submittedName>
        <fullName evidence="2">Uncharacterized protein</fullName>
    </submittedName>
</protein>
<proteinExistence type="predicted"/>
<dbReference type="PANTHER" id="PTHR19879:SF9">
    <property type="entry name" value="TRANSCRIPTION INITIATION FACTOR TFIID SUBUNIT 5"/>
    <property type="match status" value="1"/>
</dbReference>
<name>A0A917YAY2_9ACTN</name>
<dbReference type="Gene3D" id="2.130.10.10">
    <property type="entry name" value="YVTN repeat-like/Quinoprotein amine dehydrogenase"/>
    <property type="match status" value="1"/>
</dbReference>
<evidence type="ECO:0000313" key="2">
    <source>
        <dbReference type="EMBL" id="GGN81322.1"/>
    </source>
</evidence>
<dbReference type="PROSITE" id="PS50082">
    <property type="entry name" value="WD_REPEATS_2"/>
    <property type="match status" value="2"/>
</dbReference>
<dbReference type="Proteomes" id="UP000600365">
    <property type="component" value="Unassembled WGS sequence"/>
</dbReference>
<keyword evidence="3" id="KW-1185">Reference proteome</keyword>